<accession>A0A9P6YZA6</accession>
<evidence type="ECO:0000313" key="2">
    <source>
        <dbReference type="Proteomes" id="UP000740926"/>
    </source>
</evidence>
<evidence type="ECO:0000313" key="1">
    <source>
        <dbReference type="EMBL" id="KAG1567574.1"/>
    </source>
</evidence>
<dbReference type="EMBL" id="JAANIU010001380">
    <property type="protein sequence ID" value="KAG1567574.1"/>
    <property type="molecule type" value="Genomic_DNA"/>
</dbReference>
<sequence length="129" mass="14264">MTWQVAAVRRGTARMMDSSQFLVSVDKRDRGTWYTGPGLKNAACYGRNGLEPFSASVTDMIGAMAMHDFEMCYKYKCAGCKVGSAIDLTPKAFKELSKGKLDIGVLDISFKPIKCSKRRGLFPNLPLLK</sequence>
<organism evidence="1 2">
    <name type="scientific">Rhizopus delemar</name>
    <dbReference type="NCBI Taxonomy" id="936053"/>
    <lineage>
        <taxon>Eukaryota</taxon>
        <taxon>Fungi</taxon>
        <taxon>Fungi incertae sedis</taxon>
        <taxon>Mucoromycota</taxon>
        <taxon>Mucoromycotina</taxon>
        <taxon>Mucoromycetes</taxon>
        <taxon>Mucorales</taxon>
        <taxon>Mucorineae</taxon>
        <taxon>Rhizopodaceae</taxon>
        <taxon>Rhizopus</taxon>
    </lineage>
</organism>
<reference evidence="1 2" key="1">
    <citation type="journal article" date="2020" name="Microb. Genom.">
        <title>Genetic diversity of clinical and environmental Mucorales isolates obtained from an investigation of mucormycosis cases among solid organ transplant recipients.</title>
        <authorList>
            <person name="Nguyen M.H."/>
            <person name="Kaul D."/>
            <person name="Muto C."/>
            <person name="Cheng S.J."/>
            <person name="Richter R.A."/>
            <person name="Bruno V.M."/>
            <person name="Liu G."/>
            <person name="Beyhan S."/>
            <person name="Sundermann A.J."/>
            <person name="Mounaud S."/>
            <person name="Pasculle A.W."/>
            <person name="Nierman W.C."/>
            <person name="Driscoll E."/>
            <person name="Cumbie R."/>
            <person name="Clancy C.J."/>
            <person name="Dupont C.L."/>
        </authorList>
    </citation>
    <scope>NUCLEOTIDE SEQUENCE [LARGE SCALE GENOMIC DNA]</scope>
    <source>
        <strain evidence="1 2">GL24</strain>
    </source>
</reference>
<keyword evidence="2" id="KW-1185">Reference proteome</keyword>
<protein>
    <submittedName>
        <fullName evidence="1">Uncharacterized protein</fullName>
    </submittedName>
</protein>
<comment type="caution">
    <text evidence="1">The sequence shown here is derived from an EMBL/GenBank/DDBJ whole genome shotgun (WGS) entry which is preliminary data.</text>
</comment>
<dbReference type="Proteomes" id="UP000740926">
    <property type="component" value="Unassembled WGS sequence"/>
</dbReference>
<dbReference type="CDD" id="cd22191">
    <property type="entry name" value="DPBB_RlpA_EXP_N-like"/>
    <property type="match status" value="1"/>
</dbReference>
<gene>
    <name evidence="1" type="ORF">G6F50_008086</name>
</gene>
<dbReference type="AlphaFoldDB" id="A0A9P6YZA6"/>
<dbReference type="InterPro" id="IPR036908">
    <property type="entry name" value="RlpA-like_sf"/>
</dbReference>
<proteinExistence type="predicted"/>
<name>A0A9P6YZA6_9FUNG</name>
<dbReference type="SUPFAM" id="SSF50685">
    <property type="entry name" value="Barwin-like endoglucanases"/>
    <property type="match status" value="1"/>
</dbReference>